<keyword evidence="2" id="KW-1185">Reference proteome</keyword>
<organism evidence="1 2">
    <name type="scientific">Delftia acidovorans (strain DSM 14801 / SPH-1)</name>
    <dbReference type="NCBI Taxonomy" id="398578"/>
    <lineage>
        <taxon>Bacteria</taxon>
        <taxon>Pseudomonadati</taxon>
        <taxon>Pseudomonadota</taxon>
        <taxon>Betaproteobacteria</taxon>
        <taxon>Burkholderiales</taxon>
        <taxon>Comamonadaceae</taxon>
        <taxon>Delftia</taxon>
    </lineage>
</organism>
<dbReference type="KEGG" id="dac:Daci_1954"/>
<reference evidence="1 2" key="1">
    <citation type="journal article" date="2004" name="Appl. Environ. Microbiol.">
        <title>Mineralization of individual congeners of linear alkylbenzenesulfonate by defined pairs of heterotrophic bacteria.</title>
        <authorList>
            <person name="Schleheck D."/>
            <person name="Knepper T.P."/>
            <person name="Fischer K."/>
            <person name="Cook A.M."/>
        </authorList>
    </citation>
    <scope>NUCLEOTIDE SEQUENCE [LARGE SCALE GENOMIC DNA]</scope>
    <source>
        <strain evidence="2">DSM 14801 / SPH-1</strain>
    </source>
</reference>
<dbReference type="STRING" id="398578.Daci_1954"/>
<accession>A9BYQ1</accession>
<gene>
    <name evidence="1" type="ordered locus">Daci_1954</name>
</gene>
<dbReference type="AlphaFoldDB" id="A9BYQ1"/>
<sequence length="81" mass="8979">MYVPRNVPPDPGALPEFLHQELLNIQTAWQAAAPFVYLQPLHKEPARLFDGLVVLADGTDWNPGSGAGYYGYRNGAWRLLG</sequence>
<evidence type="ECO:0000313" key="1">
    <source>
        <dbReference type="EMBL" id="ABX34594.1"/>
    </source>
</evidence>
<dbReference type="HOGENOM" id="CLU_2568195_0_0_4"/>
<dbReference type="Proteomes" id="UP000000784">
    <property type="component" value="Chromosome"/>
</dbReference>
<name>A9BYQ1_DELAS</name>
<dbReference type="EMBL" id="CP000884">
    <property type="protein sequence ID" value="ABX34594.1"/>
    <property type="molecule type" value="Genomic_DNA"/>
</dbReference>
<evidence type="ECO:0000313" key="2">
    <source>
        <dbReference type="Proteomes" id="UP000000784"/>
    </source>
</evidence>
<proteinExistence type="predicted"/>
<reference evidence="2" key="2">
    <citation type="submission" date="2007-11" db="EMBL/GenBank/DDBJ databases">
        <title>Complete sequence of Delftia acidovorans DSM 14801 / SPH-1.</title>
        <authorList>
            <person name="Copeland A."/>
            <person name="Lucas S."/>
            <person name="Lapidus A."/>
            <person name="Barry K."/>
            <person name="Glavina del Rio T."/>
            <person name="Dalin E."/>
            <person name="Tice H."/>
            <person name="Pitluck S."/>
            <person name="Lowry S."/>
            <person name="Clum A."/>
            <person name="Schmutz J."/>
            <person name="Larimer F."/>
            <person name="Land M."/>
            <person name="Hauser L."/>
            <person name="Kyrpides N."/>
            <person name="Kim E."/>
            <person name="Schleheck D."/>
            <person name="Richardson P."/>
        </authorList>
    </citation>
    <scope>NUCLEOTIDE SEQUENCE [LARGE SCALE GENOMIC DNA]</scope>
    <source>
        <strain evidence="2">DSM 14801 / SPH-1</strain>
    </source>
</reference>
<protein>
    <submittedName>
        <fullName evidence="1">Uncharacterized protein</fullName>
    </submittedName>
</protein>